<keyword evidence="3" id="KW-1185">Reference proteome</keyword>
<dbReference type="AlphaFoldDB" id="A0AAQ4DKZ0"/>
<dbReference type="Proteomes" id="UP001321473">
    <property type="component" value="Unassembled WGS sequence"/>
</dbReference>
<dbReference type="EMBL" id="JARKHS020029577">
    <property type="protein sequence ID" value="KAK8763130.1"/>
    <property type="molecule type" value="Genomic_DNA"/>
</dbReference>
<dbReference type="SUPFAM" id="SSF52047">
    <property type="entry name" value="RNI-like"/>
    <property type="match status" value="2"/>
</dbReference>
<gene>
    <name evidence="2" type="ORF">V5799_034257</name>
</gene>
<comment type="caution">
    <text evidence="2">The sequence shown here is derived from an EMBL/GenBank/DDBJ whole genome shotgun (WGS) entry which is preliminary data.</text>
</comment>
<evidence type="ECO:0008006" key="4">
    <source>
        <dbReference type="Google" id="ProtNLM"/>
    </source>
</evidence>
<dbReference type="PANTHER" id="PTHR24111:SF0">
    <property type="entry name" value="LEUCINE-RICH REPEAT-CONTAINING PROTEIN"/>
    <property type="match status" value="1"/>
</dbReference>
<accession>A0AAQ4DKZ0</accession>
<dbReference type="InterPro" id="IPR052201">
    <property type="entry name" value="LRR-containing_regulator"/>
</dbReference>
<keyword evidence="1" id="KW-0677">Repeat</keyword>
<evidence type="ECO:0000256" key="1">
    <source>
        <dbReference type="ARBA" id="ARBA00022737"/>
    </source>
</evidence>
<sequence length="747" mass="82855">MGNGTSRHGAKNARYSLASTGGIIYVRSGPCTTSQSGRRCDIFRKLEVLNNFLRPIGLELIEVLPGKLSLAWYQAPWVVTAIQNASRYHPRIQEECQNLAGNVDNDRYDEEDRLRALSVVQDVLKNHRCVVSVDVVGEAFAGEEELIADALTRAAPVLRSLRIRSAYRVSQALVDYLGNAIGSLNHLQELAWTHDKLQRCPSDSVLAFLRMTTTLSALELTEVHMPAPHAATLFRALKKNRSLKTLCLSACLVISDPNMTGELLRDYVSSARCGLLSLTVRKSCTSHPPSLKAIVDGVCMNKNLQHLDVAGFFLGRWNFGIISKLLTVNQTLLKLTLIGTSWTEAFQARFSSRKGWKNCDCEGPHDMALCLKGIAHHKSLEQLTVDISTFTANEFMLFCEAVRANKIIRMVTLVRVHDDDVNTFCGIIRKTGTENRIRLEHNYVVKNRLDDLAEYPNLIKTVVWNVGNLVDMRFFEKSQHLFPRCAHVTSLSLSVSHACLLSADVLSPVAEFLETTTHLRTLQLELSVSGAREASQGILVQALSKNSSLRTLRLHGMRLTAREMGQLAVFITGNRMLCDFGFFVSESNRADMEMFIIELELSRFSDNYTMLQLSHSNVCDEASLYIHQLIRRNRALAMRALHCAMGVTQNKSSAGALEDVSTEQGVIREVAVSAGVDEATAAAVLKQALDCVVEADGYVKATGVLQNSAICRSASEDSDWPVQLDGLDVNSWRHVLQFVKFAEVAGE</sequence>
<organism evidence="2 3">
    <name type="scientific">Amblyomma americanum</name>
    <name type="common">Lone star tick</name>
    <dbReference type="NCBI Taxonomy" id="6943"/>
    <lineage>
        <taxon>Eukaryota</taxon>
        <taxon>Metazoa</taxon>
        <taxon>Ecdysozoa</taxon>
        <taxon>Arthropoda</taxon>
        <taxon>Chelicerata</taxon>
        <taxon>Arachnida</taxon>
        <taxon>Acari</taxon>
        <taxon>Parasitiformes</taxon>
        <taxon>Ixodida</taxon>
        <taxon>Ixodoidea</taxon>
        <taxon>Ixodidae</taxon>
        <taxon>Amblyomminae</taxon>
        <taxon>Amblyomma</taxon>
    </lineage>
</organism>
<protein>
    <recommendedName>
        <fullName evidence="4">Ran gtpase-activating protein</fullName>
    </recommendedName>
</protein>
<name>A0AAQ4DKZ0_AMBAM</name>
<evidence type="ECO:0000313" key="2">
    <source>
        <dbReference type="EMBL" id="KAK8763130.1"/>
    </source>
</evidence>
<dbReference type="Gene3D" id="3.80.10.10">
    <property type="entry name" value="Ribonuclease Inhibitor"/>
    <property type="match status" value="2"/>
</dbReference>
<dbReference type="InterPro" id="IPR032675">
    <property type="entry name" value="LRR_dom_sf"/>
</dbReference>
<dbReference type="PANTHER" id="PTHR24111">
    <property type="entry name" value="LEUCINE-RICH REPEAT-CONTAINING PROTEIN 34"/>
    <property type="match status" value="1"/>
</dbReference>
<evidence type="ECO:0000313" key="3">
    <source>
        <dbReference type="Proteomes" id="UP001321473"/>
    </source>
</evidence>
<reference evidence="2 3" key="1">
    <citation type="journal article" date="2023" name="Arcadia Sci">
        <title>De novo assembly of a long-read Amblyomma americanum tick genome.</title>
        <authorList>
            <person name="Chou S."/>
            <person name="Poskanzer K.E."/>
            <person name="Rollins M."/>
            <person name="Thuy-Boun P.S."/>
        </authorList>
    </citation>
    <scope>NUCLEOTIDE SEQUENCE [LARGE SCALE GENOMIC DNA]</scope>
    <source>
        <strain evidence="2">F_SG_1</strain>
        <tissue evidence="2">Salivary glands</tissue>
    </source>
</reference>
<proteinExistence type="predicted"/>